<keyword evidence="7 11" id="KW-1133">Transmembrane helix</keyword>
<dbReference type="PANTHER" id="PTHR19139">
    <property type="entry name" value="AQUAPORIN TRANSPORTER"/>
    <property type="match status" value="1"/>
</dbReference>
<comment type="subcellular location">
    <subcellularLocation>
        <location evidence="1">Cell membrane</location>
        <topology evidence="1">Multi-pass membrane protein</topology>
    </subcellularLocation>
</comment>
<organism evidence="12 13">
    <name type="scientific">Monodon monoceros</name>
    <name type="common">Narwhal</name>
    <name type="synonym">Ceratodon monodon</name>
    <dbReference type="NCBI Taxonomy" id="40151"/>
    <lineage>
        <taxon>Eukaryota</taxon>
        <taxon>Metazoa</taxon>
        <taxon>Chordata</taxon>
        <taxon>Craniata</taxon>
        <taxon>Vertebrata</taxon>
        <taxon>Euteleostomi</taxon>
        <taxon>Mammalia</taxon>
        <taxon>Eutheria</taxon>
        <taxon>Laurasiatheria</taxon>
        <taxon>Artiodactyla</taxon>
        <taxon>Whippomorpha</taxon>
        <taxon>Cetacea</taxon>
        <taxon>Odontoceti</taxon>
        <taxon>Monodontidae</taxon>
        <taxon>Monodon</taxon>
    </lineage>
</organism>
<feature type="transmembrane region" description="Helical" evidence="11">
    <location>
        <begin position="298"/>
        <end position="320"/>
    </location>
</feature>
<dbReference type="PRINTS" id="PR00783">
    <property type="entry name" value="MINTRINSICP"/>
</dbReference>
<evidence type="ECO:0000256" key="7">
    <source>
        <dbReference type="ARBA" id="ARBA00022989"/>
    </source>
</evidence>
<evidence type="ECO:0000256" key="8">
    <source>
        <dbReference type="ARBA" id="ARBA00023136"/>
    </source>
</evidence>
<gene>
    <name evidence="12" type="ORF">EI555_004676</name>
</gene>
<accession>A0A4V5P755</accession>
<feature type="region of interest" description="Disordered" evidence="10">
    <location>
        <begin position="767"/>
        <end position="794"/>
    </location>
</feature>
<feature type="transmembrane region" description="Helical" evidence="11">
    <location>
        <begin position="651"/>
        <end position="671"/>
    </location>
</feature>
<evidence type="ECO:0000256" key="10">
    <source>
        <dbReference type="SAM" id="MobiDB-lite"/>
    </source>
</evidence>
<evidence type="ECO:0000313" key="12">
    <source>
        <dbReference type="EMBL" id="TKC38870.1"/>
    </source>
</evidence>
<feature type="transmembrane region" description="Helical" evidence="11">
    <location>
        <begin position="386"/>
        <end position="407"/>
    </location>
</feature>
<feature type="transmembrane region" description="Helical" evidence="11">
    <location>
        <begin position="683"/>
        <end position="701"/>
    </location>
</feature>
<dbReference type="SUPFAM" id="SSF81338">
    <property type="entry name" value="Aquaporin-like"/>
    <property type="match status" value="3"/>
</dbReference>
<dbReference type="Pfam" id="PF00230">
    <property type="entry name" value="MIP"/>
    <property type="match status" value="3"/>
</dbReference>
<keyword evidence="3" id="KW-0813">Transport</keyword>
<keyword evidence="6" id="KW-0677">Repeat</keyword>
<evidence type="ECO:0000256" key="2">
    <source>
        <dbReference type="ARBA" id="ARBA00006175"/>
    </source>
</evidence>
<dbReference type="PROSITE" id="PS00221">
    <property type="entry name" value="MIP"/>
    <property type="match status" value="3"/>
</dbReference>
<dbReference type="InterPro" id="IPR034294">
    <property type="entry name" value="Aquaporin_transptr"/>
</dbReference>
<dbReference type="InterPro" id="IPR023271">
    <property type="entry name" value="Aquaporin-like"/>
</dbReference>
<feature type="transmembrane region" description="Helical" evidence="11">
    <location>
        <begin position="721"/>
        <end position="746"/>
    </location>
</feature>
<evidence type="ECO:0000256" key="6">
    <source>
        <dbReference type="ARBA" id="ARBA00022737"/>
    </source>
</evidence>
<keyword evidence="4" id="KW-1003">Cell membrane</keyword>
<dbReference type="CDD" id="cd00333">
    <property type="entry name" value="MIP"/>
    <property type="match status" value="3"/>
</dbReference>
<feature type="transmembrane region" description="Helical" evidence="11">
    <location>
        <begin position="262"/>
        <end position="286"/>
    </location>
</feature>
<evidence type="ECO:0000313" key="13">
    <source>
        <dbReference type="Proteomes" id="UP000308365"/>
    </source>
</evidence>
<dbReference type="EMBL" id="RWIC01000931">
    <property type="protein sequence ID" value="TKC38870.1"/>
    <property type="molecule type" value="Genomic_DNA"/>
</dbReference>
<feature type="transmembrane region" description="Helical" evidence="11">
    <location>
        <begin position="161"/>
        <end position="180"/>
    </location>
</feature>
<dbReference type="PANTHER" id="PTHR19139:SF38">
    <property type="entry name" value="AQUAPORIN-5"/>
    <property type="match status" value="1"/>
</dbReference>
<feature type="transmembrane region" description="Helical" evidence="11">
    <location>
        <begin position="461"/>
        <end position="482"/>
    </location>
</feature>
<dbReference type="NCBIfam" id="TIGR00861">
    <property type="entry name" value="MIP"/>
    <property type="match status" value="3"/>
</dbReference>
<name>A0A4V5P755_MONMO</name>
<dbReference type="AlphaFoldDB" id="A0A4V5P755"/>
<dbReference type="FunFam" id="1.20.1080.10:FF:000003">
    <property type="entry name" value="Lens fiber major intrinsic"/>
    <property type="match status" value="3"/>
</dbReference>
<comment type="caution">
    <text evidence="12">The sequence shown here is derived from an EMBL/GenBank/DDBJ whole genome shotgun (WGS) entry which is preliminary data.</text>
</comment>
<feature type="transmembrane region" description="Helical" evidence="11">
    <location>
        <begin position="12"/>
        <end position="34"/>
    </location>
</feature>
<dbReference type="Proteomes" id="UP000308365">
    <property type="component" value="Unassembled WGS sequence"/>
</dbReference>
<feature type="transmembrane region" description="Helical" evidence="11">
    <location>
        <begin position="537"/>
        <end position="558"/>
    </location>
</feature>
<dbReference type="InterPro" id="IPR000425">
    <property type="entry name" value="MIP"/>
</dbReference>
<feature type="transmembrane region" description="Helical" evidence="11">
    <location>
        <begin position="202"/>
        <end position="224"/>
    </location>
</feature>
<comment type="catalytic activity">
    <reaction evidence="9">
        <text>H2O(in) = H2O(out)</text>
        <dbReference type="Rhea" id="RHEA:29667"/>
        <dbReference type="ChEBI" id="CHEBI:15377"/>
    </reaction>
</comment>
<proteinExistence type="inferred from homology"/>
<feature type="transmembrane region" description="Helical" evidence="11">
    <location>
        <begin position="564"/>
        <end position="584"/>
    </location>
</feature>
<dbReference type="GO" id="GO:0016324">
    <property type="term" value="C:apical plasma membrane"/>
    <property type="evidence" value="ECO:0007669"/>
    <property type="project" value="TreeGrafter"/>
</dbReference>
<sequence>MWELRSIAFSRAVFAEFLATLLFVFFGLGSALNWPQALPSVLQIAMAFGLAIGTLVQALGHVSGAHINPAVTVACLVGCHVSFLRAAFYVAAQLLGAVAGAALLSEITPPDIRGDLAVNALSNNSTAGQAVTVELFLTLQLVLCIFASTDERRGDNLGTPALSIGFSVVLGHLLGIHYTGCSMNPARSLAPAVVTGKFDNHWVFWVGPLVGAILASLLYNYILFPPAKSLSERLAVLKGLEPDTDWEEREVRRRQSTMKKEVCSAAFLKAVFAEFLATLILVFFGLGSALKWPSALPTILQISLAFGLAIGTMAQALGPVSGGHMNPAITLALLLGNQISLLRAAFYMVAQLVGAIAGAGILYGVAPRDARGNLAVNALNNNTTPGQAVVVEMILTFQLALCIFSSTDCRRISPVGSPALSIGLSVTLGHLVGIYFTGCSMNPARSLGPAVIMKQFSPSHWVFWVGPIMGAALAAILYFYLFSPNSLRLSERVAIIKGASEPEEDGEERRKTMELTAQRSLAKTLVCRLCTTISKAVFAEFLATGLYVFFGVGSALRWPLALPSMLQVAITFNLATAVIVQITWKASGAHVNPAVTLAFLVGSQISLPRAVAYVAAQLAGATAGAALLYGVTPGDIRDTFGVNVVRSSVSTGQAVAVELVLTLQLVLCVFASTDSRQTTGSPAATIGASVAVGHLIGIYFTGCSMNPARSFGSAVIVGKFAVHWIFWVGPLTGAVLASLIYNFILFPDTKTLAQRLAILTGTAEVQEVEGVEPQKKESQSSSEDTEMENVCQVA</sequence>
<dbReference type="PRINTS" id="PR02014">
    <property type="entry name" value="AQUAPORIN2"/>
</dbReference>
<dbReference type="InterPro" id="IPR022357">
    <property type="entry name" value="MIP_CS"/>
</dbReference>
<reference evidence="13" key="1">
    <citation type="journal article" date="2019" name="IScience">
        <title>Narwhal Genome Reveals Long-Term Low Genetic Diversity despite Current Large Abundance Size.</title>
        <authorList>
            <person name="Westbury M.V."/>
            <person name="Petersen B."/>
            <person name="Garde E."/>
            <person name="Heide-Jorgensen M.P."/>
            <person name="Lorenzen E.D."/>
        </authorList>
    </citation>
    <scope>NUCLEOTIDE SEQUENCE [LARGE SCALE GENOMIC DNA]</scope>
</reference>
<dbReference type="GO" id="GO:0015670">
    <property type="term" value="P:carbon dioxide transport"/>
    <property type="evidence" value="ECO:0007669"/>
    <property type="project" value="TreeGrafter"/>
</dbReference>
<evidence type="ECO:0000256" key="3">
    <source>
        <dbReference type="ARBA" id="ARBA00022448"/>
    </source>
</evidence>
<evidence type="ECO:0000256" key="11">
    <source>
        <dbReference type="SAM" id="Phobius"/>
    </source>
</evidence>
<feature type="transmembrane region" description="Helical" evidence="11">
    <location>
        <begin position="341"/>
        <end position="366"/>
    </location>
</feature>
<dbReference type="Gene3D" id="1.20.1080.10">
    <property type="entry name" value="Glycerol uptake facilitator protein"/>
    <property type="match status" value="3"/>
</dbReference>
<evidence type="ECO:0000256" key="1">
    <source>
        <dbReference type="ARBA" id="ARBA00004651"/>
    </source>
</evidence>
<protein>
    <submittedName>
        <fullName evidence="12">Uncharacterized protein</fullName>
    </submittedName>
</protein>
<keyword evidence="5 11" id="KW-0812">Transmembrane</keyword>
<feature type="transmembrane region" description="Helical" evidence="11">
    <location>
        <begin position="610"/>
        <end position="631"/>
    </location>
</feature>
<evidence type="ECO:0000256" key="5">
    <source>
        <dbReference type="ARBA" id="ARBA00022692"/>
    </source>
</evidence>
<comment type="similarity">
    <text evidence="2">Belongs to the MIP/aquaporin (TC 1.A.8) family.</text>
</comment>
<dbReference type="GO" id="GO:0015250">
    <property type="term" value="F:water channel activity"/>
    <property type="evidence" value="ECO:0007669"/>
    <property type="project" value="TreeGrafter"/>
</dbReference>
<evidence type="ECO:0000256" key="9">
    <source>
        <dbReference type="ARBA" id="ARBA00034651"/>
    </source>
</evidence>
<keyword evidence="8 11" id="KW-0472">Membrane</keyword>
<feature type="transmembrane region" description="Helical" evidence="11">
    <location>
        <begin position="40"/>
        <end position="59"/>
    </location>
</feature>
<feature type="transmembrane region" description="Helical" evidence="11">
    <location>
        <begin position="127"/>
        <end position="149"/>
    </location>
</feature>
<evidence type="ECO:0000256" key="4">
    <source>
        <dbReference type="ARBA" id="ARBA00022475"/>
    </source>
</evidence>
<feature type="transmembrane region" description="Helical" evidence="11">
    <location>
        <begin position="86"/>
        <end position="107"/>
    </location>
</feature>
<feature type="transmembrane region" description="Helical" evidence="11">
    <location>
        <begin position="419"/>
        <end position="438"/>
    </location>
</feature>